<feature type="region of interest" description="Disordered" evidence="1">
    <location>
        <begin position="1"/>
        <end position="31"/>
    </location>
</feature>
<accession>A0AAD4INU8</accession>
<protein>
    <submittedName>
        <fullName evidence="2">Mental retardation GTPase activating protein</fullName>
    </submittedName>
</protein>
<evidence type="ECO:0000313" key="3">
    <source>
        <dbReference type="Proteomes" id="UP001190926"/>
    </source>
</evidence>
<reference evidence="2 3" key="1">
    <citation type="journal article" date="2021" name="Nat. Commun.">
        <title>Incipient diploidization of the medicinal plant Perilla within 10,000 years.</title>
        <authorList>
            <person name="Zhang Y."/>
            <person name="Shen Q."/>
            <person name="Leng L."/>
            <person name="Zhang D."/>
            <person name="Chen S."/>
            <person name="Shi Y."/>
            <person name="Ning Z."/>
            <person name="Chen S."/>
        </authorList>
    </citation>
    <scope>NUCLEOTIDE SEQUENCE [LARGE SCALE GENOMIC DNA]</scope>
    <source>
        <strain evidence="3">cv. PC099</strain>
    </source>
</reference>
<organism evidence="2 3">
    <name type="scientific">Perilla frutescens var. hirtella</name>
    <name type="common">Perilla citriodora</name>
    <name type="synonym">Perilla setoyensis</name>
    <dbReference type="NCBI Taxonomy" id="608512"/>
    <lineage>
        <taxon>Eukaryota</taxon>
        <taxon>Viridiplantae</taxon>
        <taxon>Streptophyta</taxon>
        <taxon>Embryophyta</taxon>
        <taxon>Tracheophyta</taxon>
        <taxon>Spermatophyta</taxon>
        <taxon>Magnoliopsida</taxon>
        <taxon>eudicotyledons</taxon>
        <taxon>Gunneridae</taxon>
        <taxon>Pentapetalae</taxon>
        <taxon>asterids</taxon>
        <taxon>lamiids</taxon>
        <taxon>Lamiales</taxon>
        <taxon>Lamiaceae</taxon>
        <taxon>Nepetoideae</taxon>
        <taxon>Elsholtzieae</taxon>
        <taxon>Perilla</taxon>
    </lineage>
</organism>
<dbReference type="AlphaFoldDB" id="A0AAD4INU8"/>
<feature type="region of interest" description="Disordered" evidence="1">
    <location>
        <begin position="75"/>
        <end position="151"/>
    </location>
</feature>
<dbReference type="EMBL" id="SDAM02029574">
    <property type="protein sequence ID" value="KAH6755949.1"/>
    <property type="molecule type" value="Genomic_DNA"/>
</dbReference>
<feature type="compositionally biased region" description="Pro residues" evidence="1">
    <location>
        <begin position="87"/>
        <end position="96"/>
    </location>
</feature>
<keyword evidence="3" id="KW-1185">Reference proteome</keyword>
<name>A0AAD4INU8_PERFH</name>
<evidence type="ECO:0000313" key="2">
    <source>
        <dbReference type="EMBL" id="KAH6755949.1"/>
    </source>
</evidence>
<dbReference type="PANTHER" id="PTHR36748:SF3">
    <property type="entry name" value="MENTAL RETARDATION GTPASE ACTIVATING PROTEIN"/>
    <property type="match status" value="1"/>
</dbReference>
<dbReference type="PANTHER" id="PTHR36748">
    <property type="entry name" value="MENTAL RETARDATION GTPASE ACTIVATING PROTEIN"/>
    <property type="match status" value="1"/>
</dbReference>
<sequence>MEQSNLKEWGLKAPISRENSKLRRFSSSNFKSFREDHSCTTTISTSTLSSPGYTIKEEIDPSTYSFTAALKEKEKKCTTRDVGIQSMPPPPPPPPDLSSSSSSPIPTTPSIGERRRKLLSVGESEDSSSSLSTGKEKPEAPQLKVAVDKVM</sequence>
<comment type="caution">
    <text evidence="2">The sequence shown here is derived from an EMBL/GenBank/DDBJ whole genome shotgun (WGS) entry which is preliminary data.</text>
</comment>
<proteinExistence type="predicted"/>
<feature type="compositionally biased region" description="Low complexity" evidence="1">
    <location>
        <begin position="97"/>
        <end position="110"/>
    </location>
</feature>
<gene>
    <name evidence="2" type="ORF">C2S53_007075</name>
</gene>
<dbReference type="Proteomes" id="UP001190926">
    <property type="component" value="Unassembled WGS sequence"/>
</dbReference>
<feature type="compositionally biased region" description="Low complexity" evidence="1">
    <location>
        <begin position="119"/>
        <end position="132"/>
    </location>
</feature>
<evidence type="ECO:0000256" key="1">
    <source>
        <dbReference type="SAM" id="MobiDB-lite"/>
    </source>
</evidence>